<organism evidence="2 3">
    <name type="scientific">Candidatus Yanofskybacteria bacterium RIFCSPHIGHO2_02_FULL_43_22</name>
    <dbReference type="NCBI Taxonomy" id="1802681"/>
    <lineage>
        <taxon>Bacteria</taxon>
        <taxon>Candidatus Yanofskyibacteriota</taxon>
    </lineage>
</organism>
<dbReference type="Proteomes" id="UP000176581">
    <property type="component" value="Unassembled WGS sequence"/>
</dbReference>
<accession>A0A1F8FP26</accession>
<reference evidence="2 3" key="1">
    <citation type="journal article" date="2016" name="Nat. Commun.">
        <title>Thousands of microbial genomes shed light on interconnected biogeochemical processes in an aquifer system.</title>
        <authorList>
            <person name="Anantharaman K."/>
            <person name="Brown C.T."/>
            <person name="Hug L.A."/>
            <person name="Sharon I."/>
            <person name="Castelle C.J."/>
            <person name="Probst A.J."/>
            <person name="Thomas B.C."/>
            <person name="Singh A."/>
            <person name="Wilkins M.J."/>
            <person name="Karaoz U."/>
            <person name="Brodie E.L."/>
            <person name="Williams K.H."/>
            <person name="Hubbard S.S."/>
            <person name="Banfield J.F."/>
        </authorList>
    </citation>
    <scope>NUCLEOTIDE SEQUENCE [LARGE SCALE GENOMIC DNA]</scope>
</reference>
<dbReference type="Gene3D" id="3.40.50.300">
    <property type="entry name" value="P-loop containing nucleotide triphosphate hydrolases"/>
    <property type="match status" value="1"/>
</dbReference>
<gene>
    <name evidence="2" type="ORF">A3J47_00915</name>
</gene>
<protein>
    <recommendedName>
        <fullName evidence="1">ATPase dynein-related AAA domain-containing protein</fullName>
    </recommendedName>
</protein>
<dbReference type="Pfam" id="PF07728">
    <property type="entry name" value="AAA_5"/>
    <property type="match status" value="1"/>
</dbReference>
<dbReference type="SUPFAM" id="SSF52540">
    <property type="entry name" value="P-loop containing nucleoside triphosphate hydrolases"/>
    <property type="match status" value="1"/>
</dbReference>
<dbReference type="AlphaFoldDB" id="A0A1F8FP26"/>
<sequence>MRPREVSAFLKSIVHYPGAPSVFIWGPPGVGKSRVCRQVTTEEKIDFVDLRLALMDPTDLRGIPIPENGKAKWLPPSALPTEGRGILFLDELNLAPPLVQASAYQLVLDRKLGEYELPKDWCVIAAGNKQEHGANAYKMAVPLRNRFVHIDFETHIDDWREWAIQNNVKSEVVEFISFRPDLLFQFDPKRHENAFPTPRSWEFASQIMKSQNGLSQEIVGKVIEGTVGAGAATELKGYLQIRAGLPAIDDILNGKDYIPNQTDIACALATALVIRANAEQFDRVLRYSEKLQAEITVLIGKLLAVKDKTSLMKCSYWST</sequence>
<evidence type="ECO:0000313" key="2">
    <source>
        <dbReference type="EMBL" id="OGN14957.1"/>
    </source>
</evidence>
<feature type="non-terminal residue" evidence="2">
    <location>
        <position position="319"/>
    </location>
</feature>
<dbReference type="InterPro" id="IPR027417">
    <property type="entry name" value="P-loop_NTPase"/>
</dbReference>
<evidence type="ECO:0000259" key="1">
    <source>
        <dbReference type="Pfam" id="PF07728"/>
    </source>
</evidence>
<proteinExistence type="predicted"/>
<dbReference type="GO" id="GO:0016887">
    <property type="term" value="F:ATP hydrolysis activity"/>
    <property type="evidence" value="ECO:0007669"/>
    <property type="project" value="InterPro"/>
</dbReference>
<name>A0A1F8FP26_9BACT</name>
<dbReference type="CDD" id="cd00009">
    <property type="entry name" value="AAA"/>
    <property type="match status" value="1"/>
</dbReference>
<dbReference type="GO" id="GO:0005524">
    <property type="term" value="F:ATP binding"/>
    <property type="evidence" value="ECO:0007669"/>
    <property type="project" value="InterPro"/>
</dbReference>
<feature type="domain" description="ATPase dynein-related AAA" evidence="1">
    <location>
        <begin position="22"/>
        <end position="147"/>
    </location>
</feature>
<dbReference type="EMBL" id="MGJV01000018">
    <property type="protein sequence ID" value="OGN14957.1"/>
    <property type="molecule type" value="Genomic_DNA"/>
</dbReference>
<comment type="caution">
    <text evidence="2">The sequence shown here is derived from an EMBL/GenBank/DDBJ whole genome shotgun (WGS) entry which is preliminary data.</text>
</comment>
<dbReference type="InterPro" id="IPR011704">
    <property type="entry name" value="ATPase_dyneun-rel_AAA"/>
</dbReference>
<evidence type="ECO:0000313" key="3">
    <source>
        <dbReference type="Proteomes" id="UP000176581"/>
    </source>
</evidence>